<dbReference type="Pfam" id="PF01094">
    <property type="entry name" value="ANF_receptor"/>
    <property type="match status" value="1"/>
</dbReference>
<feature type="transmembrane region" description="Helical" evidence="11">
    <location>
        <begin position="798"/>
        <end position="818"/>
    </location>
</feature>
<evidence type="ECO:0000256" key="7">
    <source>
        <dbReference type="ARBA" id="ARBA00023136"/>
    </source>
</evidence>
<dbReference type="SUPFAM" id="SSF53822">
    <property type="entry name" value="Periplasmic binding protein-like I"/>
    <property type="match status" value="1"/>
</dbReference>
<dbReference type="PRINTS" id="PR00248">
    <property type="entry name" value="GPCRMGR"/>
</dbReference>
<proteinExistence type="predicted"/>
<dbReference type="InterPro" id="IPR028082">
    <property type="entry name" value="Peripla_BP_I"/>
</dbReference>
<evidence type="ECO:0000256" key="1">
    <source>
        <dbReference type="ARBA" id="ARBA00004651"/>
    </source>
</evidence>
<dbReference type="InterPro" id="IPR001828">
    <property type="entry name" value="ANF_lig-bd_rcpt"/>
</dbReference>
<feature type="transmembrane region" description="Helical" evidence="11">
    <location>
        <begin position="604"/>
        <end position="627"/>
    </location>
</feature>
<dbReference type="InterPro" id="IPR038550">
    <property type="entry name" value="GPCR_3_9-Cys_sf"/>
</dbReference>
<feature type="transmembrane region" description="Helical" evidence="11">
    <location>
        <begin position="824"/>
        <end position="846"/>
    </location>
</feature>
<gene>
    <name evidence="14" type="primary">LOC110086483</name>
</gene>
<name>A0ABM5GPZ6_9SAUR</name>
<dbReference type="InterPro" id="IPR017979">
    <property type="entry name" value="GPCR_3_CS"/>
</dbReference>
<keyword evidence="13" id="KW-1185">Reference proteome</keyword>
<dbReference type="InterPro" id="IPR011500">
    <property type="entry name" value="GPCR_3_9-Cys_dom"/>
</dbReference>
<dbReference type="Pfam" id="PF00003">
    <property type="entry name" value="7tm_3"/>
    <property type="match status" value="1"/>
</dbReference>
<dbReference type="PANTHER" id="PTHR24061:SF599">
    <property type="entry name" value="G-PROTEIN COUPLED RECEPTORS FAMILY 3 PROFILE DOMAIN-CONTAINING PROTEIN"/>
    <property type="match status" value="1"/>
</dbReference>
<evidence type="ECO:0000259" key="12">
    <source>
        <dbReference type="PROSITE" id="PS50259"/>
    </source>
</evidence>
<feature type="transmembrane region" description="Helical" evidence="11">
    <location>
        <begin position="639"/>
        <end position="662"/>
    </location>
</feature>
<feature type="transmembrane region" description="Helical" evidence="11">
    <location>
        <begin position="711"/>
        <end position="737"/>
    </location>
</feature>
<evidence type="ECO:0000256" key="5">
    <source>
        <dbReference type="ARBA" id="ARBA00022989"/>
    </source>
</evidence>
<feature type="transmembrane region" description="Helical" evidence="11">
    <location>
        <begin position="764"/>
        <end position="786"/>
    </location>
</feature>
<keyword evidence="4" id="KW-0732">Signal</keyword>
<organism evidence="13 14">
    <name type="scientific">Pogona vitticeps</name>
    <name type="common">central bearded dragon</name>
    <dbReference type="NCBI Taxonomy" id="103695"/>
    <lineage>
        <taxon>Eukaryota</taxon>
        <taxon>Metazoa</taxon>
        <taxon>Chordata</taxon>
        <taxon>Craniata</taxon>
        <taxon>Vertebrata</taxon>
        <taxon>Euteleostomi</taxon>
        <taxon>Lepidosauria</taxon>
        <taxon>Squamata</taxon>
        <taxon>Bifurcata</taxon>
        <taxon>Unidentata</taxon>
        <taxon>Episquamata</taxon>
        <taxon>Toxicofera</taxon>
        <taxon>Iguania</taxon>
        <taxon>Acrodonta</taxon>
        <taxon>Agamidae</taxon>
        <taxon>Amphibolurinae</taxon>
        <taxon>Pogona</taxon>
    </lineage>
</organism>
<comment type="subcellular location">
    <subcellularLocation>
        <location evidence="1">Cell membrane</location>
        <topology evidence="1">Multi-pass membrane protein</topology>
    </subcellularLocation>
</comment>
<dbReference type="InterPro" id="IPR017978">
    <property type="entry name" value="GPCR_3_C"/>
</dbReference>
<keyword evidence="5 11" id="KW-1133">Transmembrane helix</keyword>
<evidence type="ECO:0000256" key="4">
    <source>
        <dbReference type="ARBA" id="ARBA00022729"/>
    </source>
</evidence>
<evidence type="ECO:0000256" key="11">
    <source>
        <dbReference type="SAM" id="Phobius"/>
    </source>
</evidence>
<dbReference type="CDD" id="cd15283">
    <property type="entry name" value="7tmC_V2R_pheromone"/>
    <property type="match status" value="1"/>
</dbReference>
<keyword evidence="7 11" id="KW-0472">Membrane</keyword>
<dbReference type="Proteomes" id="UP001652642">
    <property type="component" value="Chromosome 6"/>
</dbReference>
<evidence type="ECO:0000256" key="10">
    <source>
        <dbReference type="ARBA" id="ARBA00023224"/>
    </source>
</evidence>
<evidence type="ECO:0000313" key="13">
    <source>
        <dbReference type="Proteomes" id="UP001652642"/>
    </source>
</evidence>
<accession>A0ABM5GPZ6</accession>
<keyword evidence="10" id="KW-0807">Transducer</keyword>
<keyword evidence="3 11" id="KW-0812">Transmembrane</keyword>
<evidence type="ECO:0000256" key="9">
    <source>
        <dbReference type="ARBA" id="ARBA00023180"/>
    </source>
</evidence>
<dbReference type="PROSITE" id="PS50259">
    <property type="entry name" value="G_PROTEIN_RECEP_F3_4"/>
    <property type="match status" value="1"/>
</dbReference>
<evidence type="ECO:0000256" key="2">
    <source>
        <dbReference type="ARBA" id="ARBA00022475"/>
    </source>
</evidence>
<evidence type="ECO:0000256" key="3">
    <source>
        <dbReference type="ARBA" id="ARBA00022692"/>
    </source>
</evidence>
<dbReference type="InterPro" id="IPR004073">
    <property type="entry name" value="GPCR_3_vmron_rcpt_2"/>
</dbReference>
<evidence type="ECO:0000256" key="6">
    <source>
        <dbReference type="ARBA" id="ARBA00023040"/>
    </source>
</evidence>
<feature type="domain" description="G-protein coupled receptors family 3 profile" evidence="12">
    <location>
        <begin position="604"/>
        <end position="868"/>
    </location>
</feature>
<dbReference type="PANTHER" id="PTHR24061">
    <property type="entry name" value="CALCIUM-SENSING RECEPTOR-RELATED"/>
    <property type="match status" value="1"/>
</dbReference>
<keyword evidence="6" id="KW-0297">G-protein coupled receptor</keyword>
<sequence>MASICYILWSMFEKPDCGRCVKSQKSAKCSFHNNRHIQNKFYKPGGAVIGGIFSLIHPNIYVNNFRENPDGKFKVYSVAHKNYQHVLSLLFAIKEINKNPSLLPNLTLGCCIYDDLFDSGRTYEMIMDLLFTHQIHTPNYKCDRRKNILSAIGGLSMKTSTAMATILSTYKIPQLVYGASQTIRNGKMHFPAFYWMAPEETVQHIGIVQLLLHFRWTWVGLIVSDDDDGESFVQSLTPLLTEKSICAAFTEKIEAMNYRSSQLSFGKPLLQLKRVLVSAKVNVIIISGTSQSLNSLILFLEVYEFRRKAYIGKVWILPPQWDVTNTLSSNGFSTKTFHGAFSFFIHMDEVPKFQEFLWTLQPEETLMDFLSVFWQDAFHCQLLSEFYKKCITCRTCTGEEKLESLPGHVLEMELTGESYSIYNAVYAVAQALHIPRQKAVRDRRKFLELNVQPWQLHSTLRNIHFNNGAGHEVQYVNGKLLAGGYDIVNWIISPNLSFIKAKVGKISSTQEFLIREDIIKWNNRFNQTLPLSVCVKSCQHGYSKTVREGKPFCCYNCTLCPENMISNQTDADHCIRCPEDQYSNRNKDLCIPKVITFLSCQEPLGVILISLAVFFAVVTCLVIQTFLKNWNTPIVKANNRILTCVLLSSILLCYISSFLFMGKPGRLTCLLRQNAFGIIFSVAVSCVLAKTTLVILAFLASKPSHKMRNWLGQNVANAIVLSCSLVQVCICLTWLFASPPFPEADMYSLAGQIILECNEGSLTMFYSVLSYIGFLAIVSFMVAFLARKLPDTFNEAKLITFSMLVFCSVWISFIPAYLSTKGKYVIAIEVFAILASNTGLLACIFLPKCYIIVLRPDLNSRKLSGEKRNH</sequence>
<dbReference type="InterPro" id="IPR000068">
    <property type="entry name" value="GPCR_3_Ca_sens_rcpt-rel"/>
</dbReference>
<dbReference type="Pfam" id="PF07562">
    <property type="entry name" value="NCD3G"/>
    <property type="match status" value="1"/>
</dbReference>
<dbReference type="GeneID" id="110086483"/>
<dbReference type="InterPro" id="IPR000337">
    <property type="entry name" value="GPCR_3"/>
</dbReference>
<keyword evidence="2" id="KW-1003">Cell membrane</keyword>
<keyword evidence="9" id="KW-0325">Glycoprotein</keyword>
<dbReference type="Gene3D" id="2.10.50.30">
    <property type="entry name" value="GPCR, family 3, nine cysteines domain"/>
    <property type="match status" value="1"/>
</dbReference>
<keyword evidence="8" id="KW-0675">Receptor</keyword>
<evidence type="ECO:0000313" key="14">
    <source>
        <dbReference type="RefSeq" id="XP_072859738.1"/>
    </source>
</evidence>
<feature type="transmembrane region" description="Helical" evidence="11">
    <location>
        <begin position="674"/>
        <end position="699"/>
    </location>
</feature>
<protein>
    <submittedName>
        <fullName evidence="14">Vomeronasal type-2 receptor 26-like</fullName>
    </submittedName>
</protein>
<reference evidence="14" key="1">
    <citation type="submission" date="2025-08" db="UniProtKB">
        <authorList>
            <consortium name="RefSeq"/>
        </authorList>
    </citation>
    <scope>IDENTIFICATION</scope>
</reference>
<dbReference type="PROSITE" id="PS00981">
    <property type="entry name" value="G_PROTEIN_RECEP_F3_3"/>
    <property type="match status" value="1"/>
</dbReference>
<dbReference type="RefSeq" id="XP_072859738.1">
    <property type="nucleotide sequence ID" value="XM_073003637.1"/>
</dbReference>
<evidence type="ECO:0000256" key="8">
    <source>
        <dbReference type="ARBA" id="ARBA00023170"/>
    </source>
</evidence>
<dbReference type="Gene3D" id="3.40.50.2300">
    <property type="match status" value="2"/>
</dbReference>
<dbReference type="PRINTS" id="PR01535">
    <property type="entry name" value="VOMERONASL2R"/>
</dbReference>